<dbReference type="EMBL" id="SMKR01000141">
    <property type="protein sequence ID" value="TDD18003.1"/>
    <property type="molecule type" value="Genomic_DNA"/>
</dbReference>
<accession>A0A4R4WN27</accession>
<dbReference type="AlphaFoldDB" id="A0A4R4WN27"/>
<dbReference type="InterPro" id="IPR001279">
    <property type="entry name" value="Metallo-B-lactamas"/>
</dbReference>
<dbReference type="PANTHER" id="PTHR43546">
    <property type="entry name" value="UPF0173 METAL-DEPENDENT HYDROLASE MJ1163-RELATED"/>
    <property type="match status" value="1"/>
</dbReference>
<protein>
    <submittedName>
        <fullName evidence="2">MBL fold metallo-hydrolase</fullName>
    </submittedName>
</protein>
<dbReference type="SUPFAM" id="SSF56281">
    <property type="entry name" value="Metallo-hydrolase/oxidoreductase"/>
    <property type="match status" value="1"/>
</dbReference>
<comment type="caution">
    <text evidence="2">The sequence shown here is derived from an EMBL/GenBank/DDBJ whole genome shotgun (WGS) entry which is preliminary data.</text>
</comment>
<feature type="domain" description="Metallo-beta-lactamase" evidence="1">
    <location>
        <begin position="21"/>
        <end position="221"/>
    </location>
</feature>
<dbReference type="InterPro" id="IPR050114">
    <property type="entry name" value="UPF0173_UPF0282_UlaG_hydrolase"/>
</dbReference>
<dbReference type="OrthoDB" id="3204284at2"/>
<evidence type="ECO:0000259" key="1">
    <source>
        <dbReference type="Pfam" id="PF12706"/>
    </source>
</evidence>
<name>A0A4R4WN27_9ACTN</name>
<evidence type="ECO:0000313" key="2">
    <source>
        <dbReference type="EMBL" id="TDD18003.1"/>
    </source>
</evidence>
<sequence length="264" mass="29566">MDSITFVGNATTLIRLGSFTVLTDPNFLHRGQRAYLGKGLWTRRLTDPALTPEELPGLDLVVLSHLHGDHFDRIARRRLDRTVPVVTTEPAADRLRRWGFAAEGLPVWETYDQQLGSESLTVESLPGIHARGMMAKLLPPVMGSLLIHRVAGEVRRRVYLSGDTLTGDHLDQIRERHREIDVAVVHLGGTRILFATVTMDDVQGLDFLERIRPRLAVPVHYDDYRVFRSPLSDFLDRVAASPSGWQVSAPARGETIILDRVSPS</sequence>
<evidence type="ECO:0000313" key="3">
    <source>
        <dbReference type="Proteomes" id="UP000295172"/>
    </source>
</evidence>
<dbReference type="RefSeq" id="WP_132324984.1">
    <property type="nucleotide sequence ID" value="NZ_SMKR01000141.1"/>
</dbReference>
<dbReference type="GO" id="GO:0016787">
    <property type="term" value="F:hydrolase activity"/>
    <property type="evidence" value="ECO:0007669"/>
    <property type="project" value="UniProtKB-KW"/>
</dbReference>
<reference evidence="2 3" key="1">
    <citation type="submission" date="2019-02" db="EMBL/GenBank/DDBJ databases">
        <title>Draft genome sequences of novel Actinobacteria.</title>
        <authorList>
            <person name="Sahin N."/>
            <person name="Ay H."/>
            <person name="Saygin H."/>
        </authorList>
    </citation>
    <scope>NUCLEOTIDE SEQUENCE [LARGE SCALE GENOMIC DNA]</scope>
    <source>
        <strain evidence="2 3">16K104</strain>
    </source>
</reference>
<keyword evidence="3" id="KW-1185">Reference proteome</keyword>
<dbReference type="Pfam" id="PF12706">
    <property type="entry name" value="Lactamase_B_2"/>
    <property type="match status" value="1"/>
</dbReference>
<organism evidence="2 3">
    <name type="scientific">Kribbella turkmenica</name>
    <dbReference type="NCBI Taxonomy" id="2530375"/>
    <lineage>
        <taxon>Bacteria</taxon>
        <taxon>Bacillati</taxon>
        <taxon>Actinomycetota</taxon>
        <taxon>Actinomycetes</taxon>
        <taxon>Propionibacteriales</taxon>
        <taxon>Kribbellaceae</taxon>
        <taxon>Kribbella</taxon>
    </lineage>
</organism>
<dbReference type="PANTHER" id="PTHR43546:SF7">
    <property type="entry name" value="METALLO-BETA-LACTAMASE DOMAIN-CONTAINING PROTEIN"/>
    <property type="match status" value="1"/>
</dbReference>
<proteinExistence type="predicted"/>
<keyword evidence="2" id="KW-0378">Hydrolase</keyword>
<gene>
    <name evidence="2" type="ORF">E1218_26870</name>
</gene>
<dbReference type="Gene3D" id="3.60.15.10">
    <property type="entry name" value="Ribonuclease Z/Hydroxyacylglutathione hydrolase-like"/>
    <property type="match status" value="1"/>
</dbReference>
<dbReference type="InterPro" id="IPR036866">
    <property type="entry name" value="RibonucZ/Hydroxyglut_hydro"/>
</dbReference>
<dbReference type="Proteomes" id="UP000295172">
    <property type="component" value="Unassembled WGS sequence"/>
</dbReference>